<feature type="compositionally biased region" description="Pro residues" evidence="1">
    <location>
        <begin position="129"/>
        <end position="139"/>
    </location>
</feature>
<proteinExistence type="predicted"/>
<feature type="region of interest" description="Disordered" evidence="1">
    <location>
        <begin position="104"/>
        <end position="139"/>
    </location>
</feature>
<evidence type="ECO:0000313" key="3">
    <source>
        <dbReference type="Proteomes" id="UP001221898"/>
    </source>
</evidence>
<dbReference type="Proteomes" id="UP001221898">
    <property type="component" value="Unassembled WGS sequence"/>
</dbReference>
<gene>
    <name evidence="2" type="ORF">AAFF_G00161990</name>
</gene>
<evidence type="ECO:0000256" key="1">
    <source>
        <dbReference type="SAM" id="MobiDB-lite"/>
    </source>
</evidence>
<protein>
    <submittedName>
        <fullName evidence="2">Uncharacterized protein</fullName>
    </submittedName>
</protein>
<comment type="caution">
    <text evidence="2">The sequence shown here is derived from an EMBL/GenBank/DDBJ whole genome shotgun (WGS) entry which is preliminary data.</text>
</comment>
<evidence type="ECO:0000313" key="2">
    <source>
        <dbReference type="EMBL" id="KAJ8387022.1"/>
    </source>
</evidence>
<dbReference type="AlphaFoldDB" id="A0AAD7RN59"/>
<accession>A0AAD7RN59</accession>
<sequence>MCWFRQQGRMCEVCEQLRVLPRGWAQRTGGSVLYVGRVIHHLAPSPLHWGGAASLGSSILDTVNPSGTTGAGICPSVSMVTCHPLQSRGPLILSHPVLQLCPPRLSSLDTRGAEGELGRGEGERSHRPAPAPPPPPPTP</sequence>
<name>A0AAD7RN59_9TELE</name>
<reference evidence="2" key="1">
    <citation type="journal article" date="2023" name="Science">
        <title>Genome structures resolve the early diversification of teleost fishes.</title>
        <authorList>
            <person name="Parey E."/>
            <person name="Louis A."/>
            <person name="Montfort J."/>
            <person name="Bouchez O."/>
            <person name="Roques C."/>
            <person name="Iampietro C."/>
            <person name="Lluch J."/>
            <person name="Castinel A."/>
            <person name="Donnadieu C."/>
            <person name="Desvignes T."/>
            <person name="Floi Bucao C."/>
            <person name="Jouanno E."/>
            <person name="Wen M."/>
            <person name="Mejri S."/>
            <person name="Dirks R."/>
            <person name="Jansen H."/>
            <person name="Henkel C."/>
            <person name="Chen W.J."/>
            <person name="Zahm M."/>
            <person name="Cabau C."/>
            <person name="Klopp C."/>
            <person name="Thompson A.W."/>
            <person name="Robinson-Rechavi M."/>
            <person name="Braasch I."/>
            <person name="Lecointre G."/>
            <person name="Bobe J."/>
            <person name="Postlethwait J.H."/>
            <person name="Berthelot C."/>
            <person name="Roest Crollius H."/>
            <person name="Guiguen Y."/>
        </authorList>
    </citation>
    <scope>NUCLEOTIDE SEQUENCE</scope>
    <source>
        <strain evidence="2">NC1722</strain>
    </source>
</reference>
<feature type="compositionally biased region" description="Basic and acidic residues" evidence="1">
    <location>
        <begin position="111"/>
        <end position="126"/>
    </location>
</feature>
<dbReference type="EMBL" id="JAINUG010000219">
    <property type="protein sequence ID" value="KAJ8387022.1"/>
    <property type="molecule type" value="Genomic_DNA"/>
</dbReference>
<keyword evidence="3" id="KW-1185">Reference proteome</keyword>
<organism evidence="2 3">
    <name type="scientific">Aldrovandia affinis</name>
    <dbReference type="NCBI Taxonomy" id="143900"/>
    <lineage>
        <taxon>Eukaryota</taxon>
        <taxon>Metazoa</taxon>
        <taxon>Chordata</taxon>
        <taxon>Craniata</taxon>
        <taxon>Vertebrata</taxon>
        <taxon>Euteleostomi</taxon>
        <taxon>Actinopterygii</taxon>
        <taxon>Neopterygii</taxon>
        <taxon>Teleostei</taxon>
        <taxon>Notacanthiformes</taxon>
        <taxon>Halosauridae</taxon>
        <taxon>Aldrovandia</taxon>
    </lineage>
</organism>